<dbReference type="RefSeq" id="XP_017770160.1">
    <property type="nucleotide sequence ID" value="XM_017914671.1"/>
</dbReference>
<dbReference type="PANTHER" id="PTHR23313">
    <property type="entry name" value="TSEC1-RELATED"/>
    <property type="match status" value="1"/>
</dbReference>
<name>A0ABM1M6G0_NICVS</name>
<feature type="coiled-coil region" evidence="1">
    <location>
        <begin position="6"/>
        <end position="37"/>
    </location>
</feature>
<reference evidence="3" key="1">
    <citation type="submission" date="2025-08" db="UniProtKB">
        <authorList>
            <consortium name="RefSeq"/>
        </authorList>
    </citation>
    <scope>IDENTIFICATION</scope>
    <source>
        <tissue evidence="3">Whole Larva</tissue>
    </source>
</reference>
<keyword evidence="1" id="KW-0175">Coiled coil</keyword>
<sequence length="232" mass="27375">MMDSDLLRREKEYHDLNKELELKTKELLQEVHHVMNQNKNDFTIHFDPGKYEIENDLCQRKSKSAITKKSDAFRVDEKDCKELNIPIDINNMGAKGLVHFLKAKAKQLQMDYDKLLIDYKQKCEEIKKLQRENGKHIEQKEKWLQSSSASKNTSAKLEQQKNILQCKLNARENETVSLKKEIDQLHKELKSLKSNTNSLDVRMTRIVEENDKLKNDLKTCKQEEKVIFVLLF</sequence>
<accession>A0ABM1M6G0</accession>
<proteinExistence type="predicted"/>
<feature type="coiled-coil region" evidence="1">
    <location>
        <begin position="112"/>
        <end position="223"/>
    </location>
</feature>
<evidence type="ECO:0000313" key="3">
    <source>
        <dbReference type="RefSeq" id="XP_017770160.1"/>
    </source>
</evidence>
<dbReference type="GeneID" id="108557929"/>
<protein>
    <submittedName>
        <fullName evidence="3">CAP-Gly domain-containing linker protein 1-like isoform X1</fullName>
    </submittedName>
</protein>
<gene>
    <name evidence="3" type="primary">LOC108557929</name>
</gene>
<evidence type="ECO:0000313" key="2">
    <source>
        <dbReference type="Proteomes" id="UP000695000"/>
    </source>
</evidence>
<dbReference type="PANTHER" id="PTHR23313:SF0">
    <property type="entry name" value="TESTIS-EXPRESSED PROTEIN 9"/>
    <property type="match status" value="1"/>
</dbReference>
<evidence type="ECO:0000256" key="1">
    <source>
        <dbReference type="SAM" id="Coils"/>
    </source>
</evidence>
<keyword evidence="2" id="KW-1185">Reference proteome</keyword>
<dbReference type="Proteomes" id="UP000695000">
    <property type="component" value="Unplaced"/>
</dbReference>
<organism evidence="2 3">
    <name type="scientific">Nicrophorus vespilloides</name>
    <name type="common">Boreal carrion beetle</name>
    <dbReference type="NCBI Taxonomy" id="110193"/>
    <lineage>
        <taxon>Eukaryota</taxon>
        <taxon>Metazoa</taxon>
        <taxon>Ecdysozoa</taxon>
        <taxon>Arthropoda</taxon>
        <taxon>Hexapoda</taxon>
        <taxon>Insecta</taxon>
        <taxon>Pterygota</taxon>
        <taxon>Neoptera</taxon>
        <taxon>Endopterygota</taxon>
        <taxon>Coleoptera</taxon>
        <taxon>Polyphaga</taxon>
        <taxon>Staphyliniformia</taxon>
        <taxon>Silphidae</taxon>
        <taxon>Nicrophorinae</taxon>
        <taxon>Nicrophorus</taxon>
    </lineage>
</organism>